<organism evidence="1 2">
    <name type="scientific">Demequina litorisediminis</name>
    <dbReference type="NCBI Taxonomy" id="1849022"/>
    <lineage>
        <taxon>Bacteria</taxon>
        <taxon>Bacillati</taxon>
        <taxon>Actinomycetota</taxon>
        <taxon>Actinomycetes</taxon>
        <taxon>Micrococcales</taxon>
        <taxon>Demequinaceae</taxon>
        <taxon>Demequina</taxon>
    </lineage>
</organism>
<dbReference type="Proteomes" id="UP001157125">
    <property type="component" value="Unassembled WGS sequence"/>
</dbReference>
<evidence type="ECO:0000313" key="1">
    <source>
        <dbReference type="EMBL" id="GMA37011.1"/>
    </source>
</evidence>
<accession>A0ABQ6IHZ0</accession>
<sequence length="76" mass="7874">MALRMSAACFIRLLVDAQAAGGVDDDDAVLTLFGLLEALLRHLDGVALDALALTGDARLGSEHGHARALADHLKPG</sequence>
<name>A0ABQ6IHZ0_9MICO</name>
<evidence type="ECO:0000313" key="2">
    <source>
        <dbReference type="Proteomes" id="UP001157125"/>
    </source>
</evidence>
<keyword evidence="2" id="KW-1185">Reference proteome</keyword>
<gene>
    <name evidence="1" type="ORF">GCM10025876_32150</name>
</gene>
<protein>
    <submittedName>
        <fullName evidence="1">Uncharacterized protein</fullName>
    </submittedName>
</protein>
<dbReference type="EMBL" id="BSUN01000001">
    <property type="protein sequence ID" value="GMA37011.1"/>
    <property type="molecule type" value="Genomic_DNA"/>
</dbReference>
<reference evidence="2" key="1">
    <citation type="journal article" date="2019" name="Int. J. Syst. Evol. Microbiol.">
        <title>The Global Catalogue of Microorganisms (GCM) 10K type strain sequencing project: providing services to taxonomists for standard genome sequencing and annotation.</title>
        <authorList>
            <consortium name="The Broad Institute Genomics Platform"/>
            <consortium name="The Broad Institute Genome Sequencing Center for Infectious Disease"/>
            <person name="Wu L."/>
            <person name="Ma J."/>
        </authorList>
    </citation>
    <scope>NUCLEOTIDE SEQUENCE [LARGE SCALE GENOMIC DNA]</scope>
    <source>
        <strain evidence="2">NBRC 112299</strain>
    </source>
</reference>
<comment type="caution">
    <text evidence="1">The sequence shown here is derived from an EMBL/GenBank/DDBJ whole genome shotgun (WGS) entry which is preliminary data.</text>
</comment>
<proteinExistence type="predicted"/>